<dbReference type="InParanoid" id="A0A2N3N4H3"/>
<dbReference type="InterPro" id="IPR022812">
    <property type="entry name" value="Dynamin"/>
</dbReference>
<name>A0A2N3N4H3_9PEZI</name>
<dbReference type="GO" id="GO:0048312">
    <property type="term" value="P:intracellular distribution of mitochondria"/>
    <property type="evidence" value="ECO:0007669"/>
    <property type="project" value="TreeGrafter"/>
</dbReference>
<evidence type="ECO:0000256" key="1">
    <source>
        <dbReference type="ARBA" id="ARBA00022741"/>
    </source>
</evidence>
<dbReference type="GO" id="GO:0005525">
    <property type="term" value="F:GTP binding"/>
    <property type="evidence" value="ECO:0007669"/>
    <property type="project" value="InterPro"/>
</dbReference>
<dbReference type="STRING" id="41688.A0A2N3N4H3"/>
<dbReference type="AlphaFoldDB" id="A0A2N3N4H3"/>
<dbReference type="Pfam" id="PF00350">
    <property type="entry name" value="Dynamin_N"/>
    <property type="match status" value="1"/>
</dbReference>
<feature type="region of interest" description="Disordered" evidence="3">
    <location>
        <begin position="436"/>
        <end position="455"/>
    </location>
</feature>
<evidence type="ECO:0000256" key="3">
    <source>
        <dbReference type="SAM" id="MobiDB-lite"/>
    </source>
</evidence>
<feature type="domain" description="GED" evidence="4">
    <location>
        <begin position="650"/>
        <end position="738"/>
    </location>
</feature>
<gene>
    <name evidence="6" type="ORF">jhhlp_005916</name>
</gene>
<dbReference type="VEuPathDB" id="FungiDB:jhhlp_005916"/>
<reference evidence="6 7" key="1">
    <citation type="journal article" date="2017" name="G3 (Bethesda)">
        <title>First Draft Genome Sequence of the Pathogenic Fungus Lomentospora prolificans (Formerly Scedosporium prolificans).</title>
        <authorList>
            <person name="Luo R."/>
            <person name="Zimin A."/>
            <person name="Workman R."/>
            <person name="Fan Y."/>
            <person name="Pertea G."/>
            <person name="Grossman N."/>
            <person name="Wear M.P."/>
            <person name="Jia B."/>
            <person name="Miller H."/>
            <person name="Casadevall A."/>
            <person name="Timp W."/>
            <person name="Zhang S.X."/>
            <person name="Salzberg S.L."/>
        </authorList>
    </citation>
    <scope>NUCLEOTIDE SEQUENCE [LARGE SCALE GENOMIC DNA]</scope>
    <source>
        <strain evidence="6 7">JHH-5317</strain>
    </source>
</reference>
<dbReference type="GO" id="GO:0016020">
    <property type="term" value="C:membrane"/>
    <property type="evidence" value="ECO:0007669"/>
    <property type="project" value="TreeGrafter"/>
</dbReference>
<keyword evidence="2" id="KW-0342">GTP-binding</keyword>
<dbReference type="GO" id="GO:0003924">
    <property type="term" value="F:GTPase activity"/>
    <property type="evidence" value="ECO:0007669"/>
    <property type="project" value="InterPro"/>
</dbReference>
<dbReference type="Pfam" id="PF01031">
    <property type="entry name" value="Dynamin_M"/>
    <property type="match status" value="1"/>
</dbReference>
<dbReference type="Gene3D" id="3.40.50.300">
    <property type="entry name" value="P-loop containing nucleotide triphosphate hydrolases"/>
    <property type="match status" value="1"/>
</dbReference>
<dbReference type="InterPro" id="IPR027417">
    <property type="entry name" value="P-loop_NTPase"/>
</dbReference>
<dbReference type="GO" id="GO:0006897">
    <property type="term" value="P:endocytosis"/>
    <property type="evidence" value="ECO:0007669"/>
    <property type="project" value="TreeGrafter"/>
</dbReference>
<evidence type="ECO:0000259" key="5">
    <source>
        <dbReference type="PROSITE" id="PS51718"/>
    </source>
</evidence>
<dbReference type="EMBL" id="NLAX01000701">
    <property type="protein sequence ID" value="PKS07314.1"/>
    <property type="molecule type" value="Genomic_DNA"/>
</dbReference>
<dbReference type="Proteomes" id="UP000233524">
    <property type="component" value="Unassembled WGS sequence"/>
</dbReference>
<dbReference type="GO" id="GO:0005874">
    <property type="term" value="C:microtubule"/>
    <property type="evidence" value="ECO:0007669"/>
    <property type="project" value="TreeGrafter"/>
</dbReference>
<feature type="domain" description="Dynamin-type G" evidence="5">
    <location>
        <begin position="25"/>
        <end position="318"/>
    </location>
</feature>
<evidence type="ECO:0000313" key="7">
    <source>
        <dbReference type="Proteomes" id="UP000233524"/>
    </source>
</evidence>
<dbReference type="GO" id="GO:0000266">
    <property type="term" value="P:mitochondrial fission"/>
    <property type="evidence" value="ECO:0007669"/>
    <property type="project" value="TreeGrafter"/>
</dbReference>
<dbReference type="PANTHER" id="PTHR11566">
    <property type="entry name" value="DYNAMIN"/>
    <property type="match status" value="1"/>
</dbReference>
<dbReference type="InterPro" id="IPR030381">
    <property type="entry name" value="G_DYNAMIN_dom"/>
</dbReference>
<comment type="caution">
    <text evidence="6">The sequence shown here is derived from an EMBL/GenBank/DDBJ whole genome shotgun (WGS) entry which is preliminary data.</text>
</comment>
<keyword evidence="1" id="KW-0547">Nucleotide-binding</keyword>
<dbReference type="InterPro" id="IPR020850">
    <property type="entry name" value="GED_dom"/>
</dbReference>
<dbReference type="InterPro" id="IPR045063">
    <property type="entry name" value="Dynamin_N"/>
</dbReference>
<protein>
    <recommendedName>
        <fullName evidence="8">GED domain-containing protein</fullName>
    </recommendedName>
</protein>
<dbReference type="PRINTS" id="PR00195">
    <property type="entry name" value="DYNAMIN"/>
</dbReference>
<keyword evidence="7" id="KW-1185">Reference proteome</keyword>
<evidence type="ECO:0000313" key="6">
    <source>
        <dbReference type="EMBL" id="PKS07314.1"/>
    </source>
</evidence>
<dbReference type="GO" id="GO:0008017">
    <property type="term" value="F:microtubule binding"/>
    <property type="evidence" value="ECO:0007669"/>
    <property type="project" value="TreeGrafter"/>
</dbReference>
<sequence>MSELLASPRLLRKIDQLRELNIGTMVPLPQMVVVGDQSSGKSSLLESLTNIPFPTDAELCTRYATQITSRRDIESRVEISLIPGPSASAERRKKLSEFNHPHLTPTEFRAKFPELLREVNLCLGIRTDINDDSNATGTVFTDDVLKIEICSPEEDYLTIIDVPGIFRNPQGITTRNDMAMVRKMVENYVKDRRTIILAVLPSNVDIATQEILSLAEDYDPKGERTLGVLTKPDTITERSGKNVICNLVLGKKKPLTLGYYVVRNRGADEDTSISLAQRELMFNEAPWNTLPKERVGISALKSQLTQLLSEITKREYGPLRQEIIDLQNKNQQALVALGLPRETDQQQRAYLSSIAGKFQDLVNSALTGHYARDDAFDKDSDLRLSTVIVNRADEFVEQFSKKGHEWKFAVSDDQEGGESDLETSSALVLPAAADNQYCDSDGESSPSDEKSSSATMDASLFGSDGLDEFLHDMPEFRNPQLGIKRWIKDVYRRYRGPELCSFGSSILCSAFKEQSQRWDSFAKAYVSDCIRTIHLFLRRALAILCPKDLANEIWSFISDEVIARYKHSLETAVFLTRVERTLNPYTLNPYFSSEVHEARSDRLCDQLRQRQVTAPYHQTSSQFSNANIVTVDLATLYELSNHKANVDHLNDEIHDSLRAYYKVAEKRFLDNLYLQAVDYCLMNGDKSPLRVFSQEWVISLSAAQLELLVGDSAKTRAQRDRLNTRRVDLNEAIRILRE</sequence>
<dbReference type="SUPFAM" id="SSF52540">
    <property type="entry name" value="P-loop containing nucleoside triphosphate hydrolases"/>
    <property type="match status" value="1"/>
</dbReference>
<dbReference type="GO" id="GO:0016559">
    <property type="term" value="P:peroxisome fission"/>
    <property type="evidence" value="ECO:0007669"/>
    <property type="project" value="TreeGrafter"/>
</dbReference>
<evidence type="ECO:0000256" key="2">
    <source>
        <dbReference type="ARBA" id="ARBA00023134"/>
    </source>
</evidence>
<dbReference type="InterPro" id="IPR000375">
    <property type="entry name" value="Dynamin_stalk"/>
</dbReference>
<dbReference type="GO" id="GO:0005739">
    <property type="term" value="C:mitochondrion"/>
    <property type="evidence" value="ECO:0007669"/>
    <property type="project" value="TreeGrafter"/>
</dbReference>
<dbReference type="PANTHER" id="PTHR11566:SF215">
    <property type="entry name" value="DYNAMIN GTPASE"/>
    <property type="match status" value="1"/>
</dbReference>
<dbReference type="PROSITE" id="PS51388">
    <property type="entry name" value="GED"/>
    <property type="match status" value="1"/>
</dbReference>
<dbReference type="OrthoDB" id="415706at2759"/>
<dbReference type="SMART" id="SM00053">
    <property type="entry name" value="DYNc"/>
    <property type="match status" value="1"/>
</dbReference>
<organism evidence="6 7">
    <name type="scientific">Lomentospora prolificans</name>
    <dbReference type="NCBI Taxonomy" id="41688"/>
    <lineage>
        <taxon>Eukaryota</taxon>
        <taxon>Fungi</taxon>
        <taxon>Dikarya</taxon>
        <taxon>Ascomycota</taxon>
        <taxon>Pezizomycotina</taxon>
        <taxon>Sordariomycetes</taxon>
        <taxon>Hypocreomycetidae</taxon>
        <taxon>Microascales</taxon>
        <taxon>Microascaceae</taxon>
        <taxon>Lomentospora</taxon>
    </lineage>
</organism>
<evidence type="ECO:0008006" key="8">
    <source>
        <dbReference type="Google" id="ProtNLM"/>
    </source>
</evidence>
<proteinExistence type="predicted"/>
<dbReference type="CDD" id="cd08771">
    <property type="entry name" value="DLP_1"/>
    <property type="match status" value="1"/>
</dbReference>
<evidence type="ECO:0000259" key="4">
    <source>
        <dbReference type="PROSITE" id="PS51388"/>
    </source>
</evidence>
<dbReference type="InterPro" id="IPR001401">
    <property type="entry name" value="Dynamin_GTPase"/>
</dbReference>
<accession>A0A2N3N4H3</accession>
<dbReference type="PROSITE" id="PS51718">
    <property type="entry name" value="G_DYNAMIN_2"/>
    <property type="match status" value="1"/>
</dbReference>